<reference evidence="2" key="3">
    <citation type="submission" date="2022-06" db="UniProtKB">
        <authorList>
            <consortium name="EnsemblPlants"/>
        </authorList>
    </citation>
    <scope>IDENTIFICATION</scope>
</reference>
<feature type="region of interest" description="Disordered" evidence="1">
    <location>
        <begin position="1"/>
        <end position="21"/>
    </location>
</feature>
<reference evidence="2" key="2">
    <citation type="submission" date="2018-03" db="EMBL/GenBank/DDBJ databases">
        <title>The Triticum urartu genome reveals the dynamic nature of wheat genome evolution.</title>
        <authorList>
            <person name="Ling H."/>
            <person name="Ma B."/>
            <person name="Shi X."/>
            <person name="Liu H."/>
            <person name="Dong L."/>
            <person name="Sun H."/>
            <person name="Cao Y."/>
            <person name="Gao Q."/>
            <person name="Zheng S."/>
            <person name="Li Y."/>
            <person name="Yu Y."/>
            <person name="Du H."/>
            <person name="Qi M."/>
            <person name="Li Y."/>
            <person name="Yu H."/>
            <person name="Cui Y."/>
            <person name="Wang N."/>
            <person name="Chen C."/>
            <person name="Wu H."/>
            <person name="Zhao Y."/>
            <person name="Zhang J."/>
            <person name="Li Y."/>
            <person name="Zhou W."/>
            <person name="Zhang B."/>
            <person name="Hu W."/>
            <person name="Eijk M."/>
            <person name="Tang J."/>
            <person name="Witsenboer H."/>
            <person name="Zhao S."/>
            <person name="Li Z."/>
            <person name="Zhang A."/>
            <person name="Wang D."/>
            <person name="Liang C."/>
        </authorList>
    </citation>
    <scope>NUCLEOTIDE SEQUENCE [LARGE SCALE GENOMIC DNA]</scope>
    <source>
        <strain evidence="2">cv. G1812</strain>
    </source>
</reference>
<reference evidence="3" key="1">
    <citation type="journal article" date="2013" name="Nature">
        <title>Draft genome of the wheat A-genome progenitor Triticum urartu.</title>
        <authorList>
            <person name="Ling H.Q."/>
            <person name="Zhao S."/>
            <person name="Liu D."/>
            <person name="Wang J."/>
            <person name="Sun H."/>
            <person name="Zhang C."/>
            <person name="Fan H."/>
            <person name="Li D."/>
            <person name="Dong L."/>
            <person name="Tao Y."/>
            <person name="Gao C."/>
            <person name="Wu H."/>
            <person name="Li Y."/>
            <person name="Cui Y."/>
            <person name="Guo X."/>
            <person name="Zheng S."/>
            <person name="Wang B."/>
            <person name="Yu K."/>
            <person name="Liang Q."/>
            <person name="Yang W."/>
            <person name="Lou X."/>
            <person name="Chen J."/>
            <person name="Feng M."/>
            <person name="Jian J."/>
            <person name="Zhang X."/>
            <person name="Luo G."/>
            <person name="Jiang Y."/>
            <person name="Liu J."/>
            <person name="Wang Z."/>
            <person name="Sha Y."/>
            <person name="Zhang B."/>
            <person name="Wu H."/>
            <person name="Tang D."/>
            <person name="Shen Q."/>
            <person name="Xue P."/>
            <person name="Zou S."/>
            <person name="Wang X."/>
            <person name="Liu X."/>
            <person name="Wang F."/>
            <person name="Yang Y."/>
            <person name="An X."/>
            <person name="Dong Z."/>
            <person name="Zhang K."/>
            <person name="Zhang X."/>
            <person name="Luo M.C."/>
            <person name="Dvorak J."/>
            <person name="Tong Y."/>
            <person name="Wang J."/>
            <person name="Yang H."/>
            <person name="Li Z."/>
            <person name="Wang D."/>
            <person name="Zhang A."/>
            <person name="Wang J."/>
        </authorList>
    </citation>
    <scope>NUCLEOTIDE SEQUENCE</scope>
    <source>
        <strain evidence="3">cv. G1812</strain>
    </source>
</reference>
<dbReference type="AlphaFoldDB" id="A0A8R7PCZ0"/>
<keyword evidence="3" id="KW-1185">Reference proteome</keyword>
<evidence type="ECO:0000313" key="3">
    <source>
        <dbReference type="Proteomes" id="UP000015106"/>
    </source>
</evidence>
<organism evidence="2 3">
    <name type="scientific">Triticum urartu</name>
    <name type="common">Red wild einkorn</name>
    <name type="synonym">Crithodium urartu</name>
    <dbReference type="NCBI Taxonomy" id="4572"/>
    <lineage>
        <taxon>Eukaryota</taxon>
        <taxon>Viridiplantae</taxon>
        <taxon>Streptophyta</taxon>
        <taxon>Embryophyta</taxon>
        <taxon>Tracheophyta</taxon>
        <taxon>Spermatophyta</taxon>
        <taxon>Magnoliopsida</taxon>
        <taxon>Liliopsida</taxon>
        <taxon>Poales</taxon>
        <taxon>Poaceae</taxon>
        <taxon>BOP clade</taxon>
        <taxon>Pooideae</taxon>
        <taxon>Triticodae</taxon>
        <taxon>Triticeae</taxon>
        <taxon>Triticinae</taxon>
        <taxon>Triticum</taxon>
    </lineage>
</organism>
<dbReference type="Proteomes" id="UP000015106">
    <property type="component" value="Chromosome 2"/>
</dbReference>
<dbReference type="EnsemblPlants" id="TuG1812G0200002283.01.T01">
    <property type="protein sequence ID" value="TuG1812G0200002283.01.T01.cds310637"/>
    <property type="gene ID" value="TuG1812G0200002283.01"/>
</dbReference>
<proteinExistence type="predicted"/>
<accession>A0A8R7PCZ0</accession>
<protein>
    <submittedName>
        <fullName evidence="2">Uncharacterized protein</fullName>
    </submittedName>
</protein>
<evidence type="ECO:0000313" key="2">
    <source>
        <dbReference type="EnsemblPlants" id="TuG1812G0200002283.01.T01.cds310637"/>
    </source>
</evidence>
<evidence type="ECO:0000256" key="1">
    <source>
        <dbReference type="SAM" id="MobiDB-lite"/>
    </source>
</evidence>
<dbReference type="Gramene" id="TuG1812G0200002283.01.T01">
    <property type="protein sequence ID" value="TuG1812G0200002283.01.T01.cds310637"/>
    <property type="gene ID" value="TuG1812G0200002283.01"/>
</dbReference>
<sequence>MLLHAASQDPGLRDTQWQLLK</sequence>
<name>A0A8R7PCZ0_TRIUA</name>